<feature type="transmembrane region" description="Helical" evidence="9">
    <location>
        <begin position="300"/>
        <end position="321"/>
    </location>
</feature>
<feature type="transmembrane region" description="Helical" evidence="9">
    <location>
        <begin position="275"/>
        <end position="293"/>
    </location>
</feature>
<evidence type="ECO:0000256" key="4">
    <source>
        <dbReference type="ARBA" id="ARBA00022670"/>
    </source>
</evidence>
<evidence type="ECO:0000256" key="8">
    <source>
        <dbReference type="ARBA" id="ARBA00023136"/>
    </source>
</evidence>
<evidence type="ECO:0000313" key="12">
    <source>
        <dbReference type="Proteomes" id="UP001652442"/>
    </source>
</evidence>
<organism evidence="11 12">
    <name type="scientific">Brotonthovivens ammoniilytica</name>
    <dbReference type="NCBI Taxonomy" id="2981725"/>
    <lineage>
        <taxon>Bacteria</taxon>
        <taxon>Bacillati</taxon>
        <taxon>Bacillota</taxon>
        <taxon>Clostridia</taxon>
        <taxon>Lachnospirales</taxon>
        <taxon>Lachnospiraceae</taxon>
        <taxon>Brotonthovivens</taxon>
    </lineage>
</organism>
<dbReference type="Proteomes" id="UP001652442">
    <property type="component" value="Unassembled WGS sequence"/>
</dbReference>
<dbReference type="InterPro" id="IPR049453">
    <property type="entry name" value="Memb_transporter_dom"/>
</dbReference>
<dbReference type="RefSeq" id="WP_158425465.1">
    <property type="nucleotide sequence ID" value="NZ_JAOQJQ010000004.1"/>
</dbReference>
<evidence type="ECO:0000256" key="5">
    <source>
        <dbReference type="ARBA" id="ARBA00022692"/>
    </source>
</evidence>
<feature type="transmembrane region" description="Helical" evidence="9">
    <location>
        <begin position="203"/>
        <end position="221"/>
    </location>
</feature>
<keyword evidence="8 9" id="KW-0472">Membrane</keyword>
<proteinExistence type="predicted"/>
<feature type="transmembrane region" description="Helical" evidence="9">
    <location>
        <begin position="160"/>
        <end position="178"/>
    </location>
</feature>
<dbReference type="Pfam" id="PF13515">
    <property type="entry name" value="FUSC_2"/>
    <property type="match status" value="1"/>
</dbReference>
<evidence type="ECO:0000256" key="2">
    <source>
        <dbReference type="ARBA" id="ARBA00022475"/>
    </source>
</evidence>
<feature type="transmembrane region" description="Helical" evidence="9">
    <location>
        <begin position="87"/>
        <end position="104"/>
    </location>
</feature>
<name>A0ABT2TKL5_9FIRM</name>
<dbReference type="Pfam" id="PF04647">
    <property type="entry name" value="AgrB"/>
    <property type="match status" value="1"/>
</dbReference>
<evidence type="ECO:0000256" key="7">
    <source>
        <dbReference type="ARBA" id="ARBA00022989"/>
    </source>
</evidence>
<evidence type="ECO:0000259" key="10">
    <source>
        <dbReference type="Pfam" id="PF13515"/>
    </source>
</evidence>
<comment type="subcellular location">
    <subcellularLocation>
        <location evidence="1">Membrane</location>
        <topology evidence="1">Multi-pass membrane protein</topology>
    </subcellularLocation>
</comment>
<evidence type="ECO:0000256" key="1">
    <source>
        <dbReference type="ARBA" id="ARBA00004141"/>
    </source>
</evidence>
<keyword evidence="7 9" id="KW-1133">Transmembrane helix</keyword>
<evidence type="ECO:0000256" key="6">
    <source>
        <dbReference type="ARBA" id="ARBA00022801"/>
    </source>
</evidence>
<sequence length="353" mass="39304">MTFYQELQLNQSGSKSLIKNSSDRRQKLRHTAIYIFKVFLTLAFCMTFVIAFSALFGQENSIVGVVFLLFVMVFRFADFGIHTSHSILCLLIIFAVLAFAPRLTNMAGPFLSLMINFGCILLMMILGCHNVLMSNHSTILLGYLLLQGYDVSGGPYRQRLAALALGALVTCLVFYHTHRKASYKRGLKDLFLEFHPDSTRTRWQLVIALGISTILFIADLIHLPRSMWAGIAAMSVMLPFKDDMKYRVKARIPGNIIGSLLFILLYFFLPPQLYAYIGILGGIGVGFSAAYGWQSVFNTFGALSIAVGLFGLPGAVILRIINNIFGALYGLIFHKLFHKSAETLLLRNGKTGT</sequence>
<feature type="transmembrane region" description="Helical" evidence="9">
    <location>
        <begin position="34"/>
        <end position="56"/>
    </location>
</feature>
<dbReference type="InterPro" id="IPR006741">
    <property type="entry name" value="AgrB"/>
</dbReference>
<feature type="domain" description="Integral membrane bound transporter" evidence="10">
    <location>
        <begin position="215"/>
        <end position="333"/>
    </location>
</feature>
<feature type="transmembrane region" description="Helical" evidence="9">
    <location>
        <begin position="110"/>
        <end position="132"/>
    </location>
</feature>
<feature type="transmembrane region" description="Helical" evidence="9">
    <location>
        <begin position="252"/>
        <end position="269"/>
    </location>
</feature>
<accession>A0ABT2TKL5</accession>
<keyword evidence="5 9" id="KW-0812">Transmembrane</keyword>
<evidence type="ECO:0000256" key="3">
    <source>
        <dbReference type="ARBA" id="ARBA00022654"/>
    </source>
</evidence>
<evidence type="ECO:0000256" key="9">
    <source>
        <dbReference type="SAM" id="Phobius"/>
    </source>
</evidence>
<gene>
    <name evidence="11" type="ORF">OCV88_10510</name>
</gene>
<dbReference type="EMBL" id="JAOQJQ010000004">
    <property type="protein sequence ID" value="MCU6762759.1"/>
    <property type="molecule type" value="Genomic_DNA"/>
</dbReference>
<evidence type="ECO:0000313" key="11">
    <source>
        <dbReference type="EMBL" id="MCU6762759.1"/>
    </source>
</evidence>
<feature type="transmembrane region" description="Helical" evidence="9">
    <location>
        <begin position="62"/>
        <end position="80"/>
    </location>
</feature>
<keyword evidence="3" id="KW-0673">Quorum sensing</keyword>
<protein>
    <submittedName>
        <fullName evidence="11">FUSC family protein</fullName>
    </submittedName>
</protein>
<reference evidence="11 12" key="1">
    <citation type="journal article" date="2021" name="ISME Commun">
        <title>Automated analysis of genomic sequences facilitates high-throughput and comprehensive description of bacteria.</title>
        <authorList>
            <person name="Hitch T.C.A."/>
        </authorList>
    </citation>
    <scope>NUCLEOTIDE SEQUENCE [LARGE SCALE GENOMIC DNA]</scope>
    <source>
        <strain evidence="11 12">Sanger_109</strain>
    </source>
</reference>
<keyword evidence="2" id="KW-1003">Cell membrane</keyword>
<keyword evidence="4" id="KW-0645">Protease</keyword>
<comment type="caution">
    <text evidence="11">The sequence shown here is derived from an EMBL/GenBank/DDBJ whole genome shotgun (WGS) entry which is preliminary data.</text>
</comment>
<keyword evidence="12" id="KW-1185">Reference proteome</keyword>
<keyword evidence="6" id="KW-0378">Hydrolase</keyword>